<dbReference type="EMBL" id="FODO01000007">
    <property type="protein sequence ID" value="SEO26555.1"/>
    <property type="molecule type" value="Genomic_DNA"/>
</dbReference>
<keyword evidence="1" id="KW-1133">Transmembrane helix</keyword>
<name>A0A1H8NAC4_9PROT</name>
<gene>
    <name evidence="2" type="ORF">SAMN05216333_10737</name>
</gene>
<sequence length="217" mass="24891">MNLWEIILISFSSNTILLGVLGWLARSLLGQLVAKDLERFKSELTNTSIVTAEKLKHELHLIAQEQQVLVSKLHEKRAQVIAEVYGLLVEAQWAAQDFVSPMELVGEPSKREKYITAMNKAAEFYRCFDKNRIYLPSSLCEKLDAFIKAMRTKVIDFGVYIRLDESKMSERTLEKKYEAWDNASEYFNTEVPKARTALELELRIIIGVNQKGNNEAC</sequence>
<dbReference type="OrthoDB" id="1367916at2"/>
<feature type="transmembrane region" description="Helical" evidence="1">
    <location>
        <begin position="6"/>
        <end position="25"/>
    </location>
</feature>
<dbReference type="RefSeq" id="WP_090320139.1">
    <property type="nucleotide sequence ID" value="NZ_FNOE01000017.1"/>
</dbReference>
<dbReference type="STRING" id="42354.SAMN05216333_10737"/>
<organism evidence="2 3">
    <name type="scientific">Nitrosomonas oligotropha</name>
    <dbReference type="NCBI Taxonomy" id="42354"/>
    <lineage>
        <taxon>Bacteria</taxon>
        <taxon>Pseudomonadati</taxon>
        <taxon>Pseudomonadota</taxon>
        <taxon>Betaproteobacteria</taxon>
        <taxon>Nitrosomonadales</taxon>
        <taxon>Nitrosomonadaceae</taxon>
        <taxon>Nitrosomonas</taxon>
    </lineage>
</organism>
<dbReference type="Proteomes" id="UP000198814">
    <property type="component" value="Unassembled WGS sequence"/>
</dbReference>
<dbReference type="AlphaFoldDB" id="A0A1H8NAC4"/>
<proteinExistence type="predicted"/>
<reference evidence="3" key="1">
    <citation type="submission" date="2016-10" db="EMBL/GenBank/DDBJ databases">
        <authorList>
            <person name="Varghese N."/>
            <person name="Submissions S."/>
        </authorList>
    </citation>
    <scope>NUCLEOTIDE SEQUENCE [LARGE SCALE GENOMIC DNA]</scope>
    <source>
        <strain evidence="3">Nm76</strain>
    </source>
</reference>
<keyword evidence="3" id="KW-1185">Reference proteome</keyword>
<keyword evidence="1" id="KW-0472">Membrane</keyword>
<accession>A0A1H8NAC4</accession>
<evidence type="ECO:0000313" key="2">
    <source>
        <dbReference type="EMBL" id="SEO26555.1"/>
    </source>
</evidence>
<evidence type="ECO:0000256" key="1">
    <source>
        <dbReference type="SAM" id="Phobius"/>
    </source>
</evidence>
<protein>
    <submittedName>
        <fullName evidence="2">Uncharacterized protein</fullName>
    </submittedName>
</protein>
<evidence type="ECO:0000313" key="3">
    <source>
        <dbReference type="Proteomes" id="UP000198814"/>
    </source>
</evidence>
<keyword evidence="1" id="KW-0812">Transmembrane</keyword>